<dbReference type="Pfam" id="PF07687">
    <property type="entry name" value="M20_dimer"/>
    <property type="match status" value="1"/>
</dbReference>
<evidence type="ECO:0000259" key="1">
    <source>
        <dbReference type="Pfam" id="PF07687"/>
    </source>
</evidence>
<keyword evidence="3" id="KW-1185">Reference proteome</keyword>
<evidence type="ECO:0000313" key="2">
    <source>
        <dbReference type="EMBL" id="WAR25553.1"/>
    </source>
</evidence>
<dbReference type="PANTHER" id="PTHR30575:SF0">
    <property type="entry name" value="XAA-ARG DIPEPTIDASE"/>
    <property type="match status" value="1"/>
</dbReference>
<dbReference type="Gene3D" id="3.40.630.10">
    <property type="entry name" value="Zn peptidases"/>
    <property type="match status" value="3"/>
</dbReference>
<dbReference type="InterPro" id="IPR052030">
    <property type="entry name" value="Peptidase_M20/M20A_hydrolases"/>
</dbReference>
<protein>
    <submittedName>
        <fullName evidence="2">P20D2-like protein</fullName>
    </submittedName>
</protein>
<dbReference type="SUPFAM" id="SSF55031">
    <property type="entry name" value="Bacterial exopeptidase dimerisation domain"/>
    <property type="match status" value="1"/>
</dbReference>
<dbReference type="SUPFAM" id="SSF53187">
    <property type="entry name" value="Zn-dependent exopeptidases"/>
    <property type="match status" value="1"/>
</dbReference>
<feature type="domain" description="Peptidase M20 dimerisation" evidence="1">
    <location>
        <begin position="108"/>
        <end position="192"/>
    </location>
</feature>
<dbReference type="PANTHER" id="PTHR30575">
    <property type="entry name" value="PEPTIDASE M20"/>
    <property type="match status" value="1"/>
</dbReference>
<organism evidence="2 3">
    <name type="scientific">Mya arenaria</name>
    <name type="common">Soft-shell clam</name>
    <dbReference type="NCBI Taxonomy" id="6604"/>
    <lineage>
        <taxon>Eukaryota</taxon>
        <taxon>Metazoa</taxon>
        <taxon>Spiralia</taxon>
        <taxon>Lophotrochozoa</taxon>
        <taxon>Mollusca</taxon>
        <taxon>Bivalvia</taxon>
        <taxon>Autobranchia</taxon>
        <taxon>Heteroconchia</taxon>
        <taxon>Euheterodonta</taxon>
        <taxon>Imparidentia</taxon>
        <taxon>Neoheterodontei</taxon>
        <taxon>Myida</taxon>
        <taxon>Myoidea</taxon>
        <taxon>Myidae</taxon>
        <taxon>Mya</taxon>
    </lineage>
</organism>
<accession>A0ABY7FXE4</accession>
<gene>
    <name evidence="2" type="ORF">MAR_011257</name>
</gene>
<sequence length="327" mass="35078">MGTERSYKLETAFKATYGSRADGPNVTFISEYDALPEIGHACGHNLIAEVGVTVLGTPAEEGGGGKVKMIDAGAFSEVDVAMMSHPFPVNGIKPNALAVEIIEAVYMGRASHAAGYPWEGINALDAAVTCYQGISCLRQQCKPDWRIHCVILEGGVKVNVIPERTKLHIAIRTPTDPEMNTLRGKIMNIVQSGALVTGCTVETSTITKYSSMLHNNTLADLYAGNLAIVQTESAPWDSGTPPGSTDMGDVSHVVPSIHPMFYIGGTAVNHTRNFTADCGNPKAQTFAIYQAKTLAMTGVDVLLNKGLMEKIQDEFQNSMKKEKDGEN</sequence>
<dbReference type="InterPro" id="IPR036264">
    <property type="entry name" value="Bact_exopeptidase_dim_dom"/>
</dbReference>
<dbReference type="Proteomes" id="UP001164746">
    <property type="component" value="Chromosome 14"/>
</dbReference>
<dbReference type="InterPro" id="IPR002933">
    <property type="entry name" value="Peptidase_M20"/>
</dbReference>
<dbReference type="InterPro" id="IPR011650">
    <property type="entry name" value="Peptidase_M20_dimer"/>
</dbReference>
<dbReference type="EMBL" id="CP111025">
    <property type="protein sequence ID" value="WAR25553.1"/>
    <property type="molecule type" value="Genomic_DNA"/>
</dbReference>
<name>A0ABY7FXE4_MYAAR</name>
<evidence type="ECO:0000313" key="3">
    <source>
        <dbReference type="Proteomes" id="UP001164746"/>
    </source>
</evidence>
<proteinExistence type="predicted"/>
<dbReference type="Pfam" id="PF01546">
    <property type="entry name" value="Peptidase_M20"/>
    <property type="match status" value="1"/>
</dbReference>
<reference evidence="2" key="1">
    <citation type="submission" date="2022-11" db="EMBL/GenBank/DDBJ databases">
        <title>Centuries of genome instability and evolution in soft-shell clam transmissible cancer (bioRxiv).</title>
        <authorList>
            <person name="Hart S.F.M."/>
            <person name="Yonemitsu M.A."/>
            <person name="Giersch R.M."/>
            <person name="Beal B.F."/>
            <person name="Arriagada G."/>
            <person name="Davis B.W."/>
            <person name="Ostrander E.A."/>
            <person name="Goff S.P."/>
            <person name="Metzger M.J."/>
        </authorList>
    </citation>
    <scope>NUCLEOTIDE SEQUENCE</scope>
    <source>
        <strain evidence="2">MELC-2E11</strain>
        <tissue evidence="2">Siphon/mantle</tissue>
    </source>
</reference>